<proteinExistence type="predicted"/>
<comment type="caution">
    <text evidence="1">The sequence shown here is derived from an EMBL/GenBank/DDBJ whole genome shotgun (WGS) entry which is preliminary data.</text>
</comment>
<evidence type="ECO:0000313" key="1">
    <source>
        <dbReference type="EMBL" id="KAK1863752.1"/>
    </source>
</evidence>
<protein>
    <submittedName>
        <fullName evidence="1">Uncharacterized protein</fullName>
    </submittedName>
</protein>
<sequence length="338" mass="35534">MSSATLDGSIAKHVHKCSFCCRSFSGAASRQRHMNTAHVREQLLMLPPTDTDAEEESPVGGSSESTGGALRDSLGGGSAGVVEDIQPTDTAAEGRVAEAARAVAAAVSFVNESAEETNIRSCNDGAARGTLAGLRLPMGAVRHVFSSSIAARVRDDYEKMSEASLSVPVASPSQALVPSKLTGAGMRKVLEFTVSAGGCGLSLADQHSLAETLYAVEAQLDYSAGDHDVFKALILTPASSASGTRTEQNQVLARLGWMEVPIVINDQVRIIYYRDLLKVGVDAVQSAANVDLLGGELYDAADGSRRHSCFLDSDLFNREVSSVQSLHGPEACPLVPNR</sequence>
<gene>
    <name evidence="1" type="ORF">I4F81_006306</name>
</gene>
<evidence type="ECO:0000313" key="2">
    <source>
        <dbReference type="Proteomes" id="UP000798662"/>
    </source>
</evidence>
<dbReference type="EMBL" id="CM020619">
    <property type="protein sequence ID" value="KAK1863752.1"/>
    <property type="molecule type" value="Genomic_DNA"/>
</dbReference>
<name>A0ACC3C0R4_PYRYE</name>
<accession>A0ACC3C0R4</accession>
<keyword evidence="2" id="KW-1185">Reference proteome</keyword>
<reference evidence="1" key="1">
    <citation type="submission" date="2019-11" db="EMBL/GenBank/DDBJ databases">
        <title>Nori genome reveals adaptations in red seaweeds to the harsh intertidal environment.</title>
        <authorList>
            <person name="Wang D."/>
            <person name="Mao Y."/>
        </authorList>
    </citation>
    <scope>NUCLEOTIDE SEQUENCE</scope>
    <source>
        <tissue evidence="1">Gametophyte</tissue>
    </source>
</reference>
<dbReference type="Proteomes" id="UP000798662">
    <property type="component" value="Chromosome 2"/>
</dbReference>
<organism evidence="1 2">
    <name type="scientific">Pyropia yezoensis</name>
    <name type="common">Susabi-nori</name>
    <name type="synonym">Porphyra yezoensis</name>
    <dbReference type="NCBI Taxonomy" id="2788"/>
    <lineage>
        <taxon>Eukaryota</taxon>
        <taxon>Rhodophyta</taxon>
        <taxon>Bangiophyceae</taxon>
        <taxon>Bangiales</taxon>
        <taxon>Bangiaceae</taxon>
        <taxon>Pyropia</taxon>
    </lineage>
</organism>